<gene>
    <name evidence="2" type="ORF">KHX87_02950</name>
</gene>
<feature type="domain" description="HTH cro/C1-type" evidence="1">
    <location>
        <begin position="18"/>
        <end position="72"/>
    </location>
</feature>
<dbReference type="EMBL" id="JAGZFP010000004">
    <property type="protein sequence ID" value="MBS5358055.1"/>
    <property type="molecule type" value="Genomic_DNA"/>
</dbReference>
<sequence>MEYVKYDPKQRAEFKKNLKRLMDEKGVTKTQLSRKLGWSYNTIDYWLRGDRVPDKTGIEAICDYFGIDDVELLGSEMKVRTFAYYKNDTLIAFGTMEEIAEQTGQKIESLRSLLCNSKRFNKTTKTYMIELEDDRRYKLKFKQSFTIDELNLKGIGWLLESPLVEVEEVTE</sequence>
<organism evidence="2 3">
    <name type="scientific">Streptococcus parasanguinis</name>
    <dbReference type="NCBI Taxonomy" id="1318"/>
    <lineage>
        <taxon>Bacteria</taxon>
        <taxon>Bacillati</taxon>
        <taxon>Bacillota</taxon>
        <taxon>Bacilli</taxon>
        <taxon>Lactobacillales</taxon>
        <taxon>Streptococcaceae</taxon>
        <taxon>Streptococcus</taxon>
    </lineage>
</organism>
<dbReference type="InterPro" id="IPR010982">
    <property type="entry name" value="Lambda_DNA-bd_dom_sf"/>
</dbReference>
<dbReference type="GO" id="GO:0003677">
    <property type="term" value="F:DNA binding"/>
    <property type="evidence" value="ECO:0007669"/>
    <property type="project" value="InterPro"/>
</dbReference>
<dbReference type="AlphaFoldDB" id="A0A943HL85"/>
<protein>
    <submittedName>
        <fullName evidence="2">Helix-turn-helix transcriptional regulator</fullName>
    </submittedName>
</protein>
<dbReference type="Pfam" id="PF13560">
    <property type="entry name" value="HTH_31"/>
    <property type="match status" value="1"/>
</dbReference>
<dbReference type="SMART" id="SM00530">
    <property type="entry name" value="HTH_XRE"/>
    <property type="match status" value="1"/>
</dbReference>
<comment type="caution">
    <text evidence="2">The sequence shown here is derived from an EMBL/GenBank/DDBJ whole genome shotgun (WGS) entry which is preliminary data.</text>
</comment>
<dbReference type="InterPro" id="IPR001387">
    <property type="entry name" value="Cro/C1-type_HTH"/>
</dbReference>
<reference evidence="2" key="1">
    <citation type="submission" date="2021-02" db="EMBL/GenBank/DDBJ databases">
        <title>Infant gut strain persistence is associated with maternal origin, phylogeny, and functional potential including surface adhesion and iron acquisition.</title>
        <authorList>
            <person name="Lou Y.C."/>
        </authorList>
    </citation>
    <scope>NUCLEOTIDE SEQUENCE</scope>
    <source>
        <strain evidence="2">L3_098_011G1_dasL3_098_011G1_concoct_7</strain>
    </source>
</reference>
<name>A0A943HL85_STRPA</name>
<dbReference type="CDD" id="cd00093">
    <property type="entry name" value="HTH_XRE"/>
    <property type="match status" value="1"/>
</dbReference>
<dbReference type="PROSITE" id="PS50943">
    <property type="entry name" value="HTH_CROC1"/>
    <property type="match status" value="1"/>
</dbReference>
<proteinExistence type="predicted"/>
<dbReference type="SUPFAM" id="SSF47413">
    <property type="entry name" value="lambda repressor-like DNA-binding domains"/>
    <property type="match status" value="1"/>
</dbReference>
<dbReference type="Gene3D" id="1.10.260.40">
    <property type="entry name" value="lambda repressor-like DNA-binding domains"/>
    <property type="match status" value="1"/>
</dbReference>
<evidence type="ECO:0000259" key="1">
    <source>
        <dbReference type="PROSITE" id="PS50943"/>
    </source>
</evidence>
<evidence type="ECO:0000313" key="3">
    <source>
        <dbReference type="Proteomes" id="UP000709219"/>
    </source>
</evidence>
<accession>A0A943HL85</accession>
<evidence type="ECO:0000313" key="2">
    <source>
        <dbReference type="EMBL" id="MBS5358055.1"/>
    </source>
</evidence>
<dbReference type="Proteomes" id="UP000709219">
    <property type="component" value="Unassembled WGS sequence"/>
</dbReference>